<organism evidence="1">
    <name type="scientific">mine drainage metagenome</name>
    <dbReference type="NCBI Taxonomy" id="410659"/>
    <lineage>
        <taxon>unclassified sequences</taxon>
        <taxon>metagenomes</taxon>
        <taxon>ecological metagenomes</taxon>
    </lineage>
</organism>
<reference evidence="1" key="1">
    <citation type="submission" date="2016-10" db="EMBL/GenBank/DDBJ databases">
        <title>Sequence of Gallionella enrichment culture.</title>
        <authorList>
            <person name="Poehlein A."/>
            <person name="Muehling M."/>
            <person name="Daniel R."/>
        </authorList>
    </citation>
    <scope>NUCLEOTIDE SEQUENCE</scope>
</reference>
<dbReference type="AlphaFoldDB" id="A0A1J5P1N3"/>
<proteinExistence type="predicted"/>
<name>A0A1J5P1N3_9ZZZZ</name>
<dbReference type="EMBL" id="MLJW01007686">
    <property type="protein sequence ID" value="OIQ64978.1"/>
    <property type="molecule type" value="Genomic_DNA"/>
</dbReference>
<protein>
    <submittedName>
        <fullName evidence="1">Uncharacterized protein</fullName>
    </submittedName>
</protein>
<evidence type="ECO:0000313" key="1">
    <source>
        <dbReference type="EMBL" id="OIQ64978.1"/>
    </source>
</evidence>
<accession>A0A1J5P1N3</accession>
<gene>
    <name evidence="1" type="ORF">GALL_534680</name>
</gene>
<comment type="caution">
    <text evidence="1">The sequence shown here is derived from an EMBL/GenBank/DDBJ whole genome shotgun (WGS) entry which is preliminary data.</text>
</comment>
<sequence length="57" mass="6054">MLRLSVVPLTMQPPATIESMAAPRRCLSSKINLAGGFCGCQVQIGQLVSYRLSCGVT</sequence>